<keyword evidence="5 8" id="KW-0378">Hydrolase</keyword>
<evidence type="ECO:0000256" key="1">
    <source>
        <dbReference type="ARBA" id="ARBA00001948"/>
    </source>
</evidence>
<dbReference type="InterPro" id="IPR006680">
    <property type="entry name" value="Amidohydro-rel"/>
</dbReference>
<dbReference type="PANTHER" id="PTHR43440:SF1">
    <property type="entry name" value="UREASE"/>
    <property type="match status" value="1"/>
</dbReference>
<dbReference type="AlphaFoldDB" id="A0A7H4PHM2"/>
<dbReference type="SUPFAM" id="SSF51556">
    <property type="entry name" value="Metallo-dependent hydrolases"/>
    <property type="match status" value="1"/>
</dbReference>
<protein>
    <recommendedName>
        <fullName evidence="3">urease</fullName>
        <ecNumber evidence="3">3.5.1.5</ecNumber>
    </recommendedName>
</protein>
<comment type="similarity">
    <text evidence="6">Belongs to the metallo-dependent hydrolases superfamily. Urease alpha subunit family.</text>
</comment>
<organism evidence="8 9">
    <name type="scientific">Klebsiella michiganensis</name>
    <dbReference type="NCBI Taxonomy" id="1134687"/>
    <lineage>
        <taxon>Bacteria</taxon>
        <taxon>Pseudomonadati</taxon>
        <taxon>Pseudomonadota</taxon>
        <taxon>Gammaproteobacteria</taxon>
        <taxon>Enterobacterales</taxon>
        <taxon>Enterobacteriaceae</taxon>
        <taxon>Klebsiella/Raoultella group</taxon>
        <taxon>Klebsiella</taxon>
    </lineage>
</organism>
<dbReference type="PRINTS" id="PR01752">
    <property type="entry name" value="UREASE"/>
</dbReference>
<sequence>MLQAADSLPVNIGLLGKGNGSNPDALREQVAAGVIGLKIHEDWGATPAAIDCALTVADEMDVQVALHSDTLNESGFVEDTLAAIGGRTIHTFHTEGAGGGHAPDIITACAHPNILPSSTNPTLPYTVNTIDEHLDMLMVCHHLDPDIAEDVAFAESRIRRETIAAEDVLHDLGAFSLTSSDSQAMGRVGEVVLRTWQVAHRMKVQRGPLAEESGDNDNFRVKRYIAKYTINPALTHGIAHEVGSIEVGKLADLVLWSPAFFGVKPATIVKGGMIAMAPMGDINASIPTPQPVHYRPMFGALGSARHRCRLTFLSQAAAENGVAERLNLHSATAVVKGCRTVQKGDMHHNGLLPTITVDSQTYEVRIDGELITSEPADVLPMAQRYFLF</sequence>
<dbReference type="PROSITE" id="PS51368">
    <property type="entry name" value="UREASE_3"/>
    <property type="match status" value="1"/>
</dbReference>
<dbReference type="InterPro" id="IPR005848">
    <property type="entry name" value="Urease_asu"/>
</dbReference>
<keyword evidence="5" id="KW-0963">Cytoplasm</keyword>
<proteinExistence type="inferred from homology"/>
<dbReference type="PROSITE" id="PS00145">
    <property type="entry name" value="UREASE_2"/>
    <property type="match status" value="1"/>
</dbReference>
<dbReference type="GO" id="GO:0005737">
    <property type="term" value="C:cytoplasm"/>
    <property type="evidence" value="ECO:0007669"/>
    <property type="project" value="UniProtKB-SubCell"/>
</dbReference>
<dbReference type="InterPro" id="IPR017950">
    <property type="entry name" value="Urease_AS"/>
</dbReference>
<dbReference type="GO" id="GO:0009039">
    <property type="term" value="F:urease activity"/>
    <property type="evidence" value="ECO:0007669"/>
    <property type="project" value="UniProtKB-EC"/>
</dbReference>
<dbReference type="UniPathway" id="UPA00258">
    <property type="reaction ID" value="UER00370"/>
</dbReference>
<dbReference type="PANTHER" id="PTHR43440">
    <property type="entry name" value="UREASE"/>
    <property type="match status" value="1"/>
</dbReference>
<dbReference type="Gene3D" id="3.20.20.140">
    <property type="entry name" value="Metal-dependent hydrolases"/>
    <property type="match status" value="2"/>
</dbReference>
<gene>
    <name evidence="8" type="primary">ureC</name>
    <name evidence="8" type="ORF">NCTC11685_05180</name>
</gene>
<evidence type="ECO:0000256" key="6">
    <source>
        <dbReference type="RuleBase" id="RU004158"/>
    </source>
</evidence>
<dbReference type="NCBIfam" id="NF009686">
    <property type="entry name" value="PRK13207.1"/>
    <property type="match status" value="1"/>
</dbReference>
<accession>A0A7H4PHM2</accession>
<evidence type="ECO:0000256" key="4">
    <source>
        <dbReference type="ARBA" id="ARBA00022596"/>
    </source>
</evidence>
<dbReference type="InterPro" id="IPR050112">
    <property type="entry name" value="Urease_alpha_subunit"/>
</dbReference>
<dbReference type="InterPro" id="IPR011059">
    <property type="entry name" value="Metal-dep_hydrolase_composite"/>
</dbReference>
<dbReference type="InterPro" id="IPR032466">
    <property type="entry name" value="Metal_Hydrolase"/>
</dbReference>
<dbReference type="GO" id="GO:0043419">
    <property type="term" value="P:urea catabolic process"/>
    <property type="evidence" value="ECO:0007669"/>
    <property type="project" value="UniProtKB-UniPathway"/>
</dbReference>
<name>A0A7H4PHM2_9ENTR</name>
<evidence type="ECO:0000313" key="9">
    <source>
        <dbReference type="Proteomes" id="UP000254863"/>
    </source>
</evidence>
<dbReference type="SUPFAM" id="SSF51338">
    <property type="entry name" value="Composite domain of metallo-dependent hydrolases"/>
    <property type="match status" value="1"/>
</dbReference>
<dbReference type="EC" id="3.5.1.5" evidence="3"/>
<evidence type="ECO:0000259" key="7">
    <source>
        <dbReference type="PROSITE" id="PS51368"/>
    </source>
</evidence>
<comment type="caution">
    <text evidence="8">The sequence shown here is derived from an EMBL/GenBank/DDBJ whole genome shotgun (WGS) entry which is preliminary data.</text>
</comment>
<dbReference type="InterPro" id="IPR017951">
    <property type="entry name" value="Urease_asu_c"/>
</dbReference>
<feature type="binding site" evidence="5">
    <location>
        <position position="40"/>
    </location>
    <ligand>
        <name>substrate</name>
    </ligand>
</feature>
<keyword evidence="4" id="KW-0533">Nickel</keyword>
<dbReference type="EMBL" id="UGMS01000002">
    <property type="protein sequence ID" value="STW71999.1"/>
    <property type="molecule type" value="Genomic_DNA"/>
</dbReference>
<evidence type="ECO:0000256" key="2">
    <source>
        <dbReference type="ARBA" id="ARBA00004897"/>
    </source>
</evidence>
<dbReference type="Proteomes" id="UP000254863">
    <property type="component" value="Unassembled WGS sequence"/>
</dbReference>
<dbReference type="Pfam" id="PF01979">
    <property type="entry name" value="Amidohydro_1"/>
    <property type="match status" value="1"/>
</dbReference>
<feature type="active site" description="Proton donor" evidence="5">
    <location>
        <position position="141"/>
    </location>
</feature>
<evidence type="ECO:0000256" key="5">
    <source>
        <dbReference type="PROSITE-ProRule" id="PRU00700"/>
    </source>
</evidence>
<reference evidence="8 9" key="1">
    <citation type="submission" date="2018-06" db="EMBL/GenBank/DDBJ databases">
        <authorList>
            <consortium name="Pathogen Informatics"/>
            <person name="Doyle S."/>
        </authorList>
    </citation>
    <scope>NUCLEOTIDE SEQUENCE [LARGE SCALE GENOMIC DNA]</scope>
    <source>
        <strain evidence="8 9">NCTC11685</strain>
    </source>
</reference>
<evidence type="ECO:0000313" key="8">
    <source>
        <dbReference type="EMBL" id="STW71999.1"/>
    </source>
</evidence>
<evidence type="ECO:0000256" key="3">
    <source>
        <dbReference type="ARBA" id="ARBA00012934"/>
    </source>
</evidence>
<feature type="domain" description="Urease" evidence="7">
    <location>
        <begin position="1"/>
        <end position="388"/>
    </location>
</feature>
<comment type="subcellular location">
    <subcellularLocation>
        <location evidence="5">Cytoplasm</location>
    </subcellularLocation>
</comment>
<comment type="pathway">
    <text evidence="2">Nitrogen metabolism; urea degradation; CO(2) and NH(3) from urea (urease route): step 1/1.</text>
</comment>
<comment type="cofactor">
    <cofactor evidence="1">
        <name>Ni cation</name>
        <dbReference type="ChEBI" id="CHEBI:25516"/>
    </cofactor>
</comment>
<dbReference type="GO" id="GO:0016151">
    <property type="term" value="F:nickel cation binding"/>
    <property type="evidence" value="ECO:0007669"/>
    <property type="project" value="InterPro"/>
</dbReference>